<name>A0AAV8X4A4_9CUCU</name>
<protein>
    <recommendedName>
        <fullName evidence="1">ZAD domain-containing protein</fullName>
    </recommendedName>
</protein>
<organism evidence="2 3">
    <name type="scientific">Rhamnusium bicolor</name>
    <dbReference type="NCBI Taxonomy" id="1586634"/>
    <lineage>
        <taxon>Eukaryota</taxon>
        <taxon>Metazoa</taxon>
        <taxon>Ecdysozoa</taxon>
        <taxon>Arthropoda</taxon>
        <taxon>Hexapoda</taxon>
        <taxon>Insecta</taxon>
        <taxon>Pterygota</taxon>
        <taxon>Neoptera</taxon>
        <taxon>Endopterygota</taxon>
        <taxon>Coleoptera</taxon>
        <taxon>Polyphaga</taxon>
        <taxon>Cucujiformia</taxon>
        <taxon>Chrysomeloidea</taxon>
        <taxon>Cerambycidae</taxon>
        <taxon>Lepturinae</taxon>
        <taxon>Rhagiini</taxon>
        <taxon>Rhamnusium</taxon>
    </lineage>
</organism>
<sequence>MPNRERICRLCLKECINNFTAIEDNTKETFDILLLKIDLSVSEEPVMCTSCAENLGKFFGFKSICLYTQGYVDPFINNKNSAKLGLRDVYLNKGESENSIGVPKGPNIDGFCMLCGLCMDPLTNCTLVSLDSKEGGVMLEKCLPELVCI</sequence>
<accession>A0AAV8X4A4</accession>
<feature type="domain" description="ZAD" evidence="1">
    <location>
        <begin position="7"/>
        <end position="75"/>
    </location>
</feature>
<dbReference type="SMART" id="SM00868">
    <property type="entry name" value="zf-AD"/>
    <property type="match status" value="1"/>
</dbReference>
<dbReference type="InterPro" id="IPR012934">
    <property type="entry name" value="Znf_AD"/>
</dbReference>
<comment type="caution">
    <text evidence="2">The sequence shown here is derived from an EMBL/GenBank/DDBJ whole genome shotgun (WGS) entry which is preliminary data.</text>
</comment>
<dbReference type="Proteomes" id="UP001162156">
    <property type="component" value="Unassembled WGS sequence"/>
</dbReference>
<evidence type="ECO:0000313" key="3">
    <source>
        <dbReference type="Proteomes" id="UP001162156"/>
    </source>
</evidence>
<dbReference type="GO" id="GO:0008270">
    <property type="term" value="F:zinc ion binding"/>
    <property type="evidence" value="ECO:0007669"/>
    <property type="project" value="InterPro"/>
</dbReference>
<evidence type="ECO:0000259" key="1">
    <source>
        <dbReference type="SMART" id="SM00868"/>
    </source>
</evidence>
<dbReference type="GO" id="GO:0005634">
    <property type="term" value="C:nucleus"/>
    <property type="evidence" value="ECO:0007669"/>
    <property type="project" value="InterPro"/>
</dbReference>
<dbReference type="AlphaFoldDB" id="A0AAV8X4A4"/>
<gene>
    <name evidence="2" type="ORF">NQ314_013914</name>
</gene>
<proteinExistence type="predicted"/>
<keyword evidence="3" id="KW-1185">Reference proteome</keyword>
<dbReference type="EMBL" id="JANEYF010003837">
    <property type="protein sequence ID" value="KAJ8933600.1"/>
    <property type="molecule type" value="Genomic_DNA"/>
</dbReference>
<reference evidence="2" key="1">
    <citation type="journal article" date="2023" name="Insect Mol. Biol.">
        <title>Genome sequencing provides insights into the evolution of gene families encoding plant cell wall-degrading enzymes in longhorned beetles.</title>
        <authorList>
            <person name="Shin N.R."/>
            <person name="Okamura Y."/>
            <person name="Kirsch R."/>
            <person name="Pauchet Y."/>
        </authorList>
    </citation>
    <scope>NUCLEOTIDE SEQUENCE</scope>
    <source>
        <strain evidence="2">RBIC_L_NR</strain>
    </source>
</reference>
<evidence type="ECO:0000313" key="2">
    <source>
        <dbReference type="EMBL" id="KAJ8933600.1"/>
    </source>
</evidence>